<evidence type="ECO:0000313" key="2">
    <source>
        <dbReference type="Proteomes" id="UP000652013"/>
    </source>
</evidence>
<gene>
    <name evidence="1" type="ORF">Sya03_12260</name>
</gene>
<dbReference type="InterPro" id="IPR023393">
    <property type="entry name" value="START-like_dom_sf"/>
</dbReference>
<dbReference type="AlphaFoldDB" id="A0A8J4DHY7"/>
<proteinExistence type="predicted"/>
<dbReference type="Pfam" id="PF10604">
    <property type="entry name" value="Polyketide_cyc2"/>
    <property type="match status" value="1"/>
</dbReference>
<dbReference type="SUPFAM" id="SSF55961">
    <property type="entry name" value="Bet v1-like"/>
    <property type="match status" value="1"/>
</dbReference>
<name>A0A8J4DHY7_9ACTN</name>
<evidence type="ECO:0000313" key="1">
    <source>
        <dbReference type="EMBL" id="GIJ01874.1"/>
    </source>
</evidence>
<dbReference type="Gene3D" id="3.30.530.20">
    <property type="match status" value="1"/>
</dbReference>
<comment type="caution">
    <text evidence="1">The sequence shown here is derived from an EMBL/GenBank/DDBJ whole genome shotgun (WGS) entry which is preliminary data.</text>
</comment>
<keyword evidence="2" id="KW-1185">Reference proteome</keyword>
<reference evidence="1" key="1">
    <citation type="submission" date="2021-01" db="EMBL/GenBank/DDBJ databases">
        <title>Whole genome shotgun sequence of Spirilliplanes yamanashiensis NBRC 15828.</title>
        <authorList>
            <person name="Komaki H."/>
            <person name="Tamura T."/>
        </authorList>
    </citation>
    <scope>NUCLEOTIDE SEQUENCE</scope>
    <source>
        <strain evidence="1">NBRC 15828</strain>
    </source>
</reference>
<dbReference type="InterPro" id="IPR019587">
    <property type="entry name" value="Polyketide_cyclase/dehydratase"/>
</dbReference>
<dbReference type="RefSeq" id="WP_203937188.1">
    <property type="nucleotide sequence ID" value="NZ_BAAAGJ010000005.1"/>
</dbReference>
<accession>A0A8J4DHY7</accession>
<dbReference type="EMBL" id="BOOY01000006">
    <property type="protein sequence ID" value="GIJ01874.1"/>
    <property type="molecule type" value="Genomic_DNA"/>
</dbReference>
<protein>
    <submittedName>
        <fullName evidence="1">Uncharacterized protein</fullName>
    </submittedName>
</protein>
<dbReference type="Proteomes" id="UP000652013">
    <property type="component" value="Unassembled WGS sequence"/>
</dbReference>
<organism evidence="1 2">
    <name type="scientific">Spirilliplanes yamanashiensis</name>
    <dbReference type="NCBI Taxonomy" id="42233"/>
    <lineage>
        <taxon>Bacteria</taxon>
        <taxon>Bacillati</taxon>
        <taxon>Actinomycetota</taxon>
        <taxon>Actinomycetes</taxon>
        <taxon>Micromonosporales</taxon>
        <taxon>Micromonosporaceae</taxon>
        <taxon>Spirilliplanes</taxon>
    </lineage>
</organism>
<sequence length="160" mass="16911">MHRYDLIDEAVLDAPPAAVWDALVAELNGAARWWTPKNTFTPGAVPPESPGGEMHVGVHPNGAGKPGPVLRFTARTTAVVPGERLAFDYVGGVFRGRAAITLTEAGGGRTRIAMHFVAEPAGWVRVLAKVKDVGLEHSRGTQEAFANLNALLARTPAVVS</sequence>